<dbReference type="EMBL" id="BART01027478">
    <property type="protein sequence ID" value="GAG93539.1"/>
    <property type="molecule type" value="Genomic_DNA"/>
</dbReference>
<organism evidence="3">
    <name type="scientific">marine sediment metagenome</name>
    <dbReference type="NCBI Taxonomy" id="412755"/>
    <lineage>
        <taxon>unclassified sequences</taxon>
        <taxon>metagenomes</taxon>
        <taxon>ecological metagenomes</taxon>
    </lineage>
</organism>
<sequence length="276" mass="30333">HTHLSDIDNSITEAESGTLGLCEVCQEYVETDLLEIDYTACVCITHFSEEEVRHLETELELAQSVQKALLPQKVPNIPGLEIAAFSRPAQIVGGDYFDFIEFGTGTHCLAIADVAGHGVSASLYMASIQAMLRAIVPVNHSPAEVLRQMHKLFIHNIRFTTFVTFFVGAFDPTTKTLTYCNAGHNPPMVLQKRNNGKGPIVWLNPTGAAIGLVEEAEFGEKTLSLHEGDLLVMYTDGATEAVDPQNEEFGSERLVAMIERLYQSTPKEVVRGIREG</sequence>
<feature type="non-terminal residue" evidence="3">
    <location>
        <position position="1"/>
    </location>
</feature>
<dbReference type="InterPro" id="IPR052016">
    <property type="entry name" value="Bact_Sigma-Reg"/>
</dbReference>
<evidence type="ECO:0000313" key="3">
    <source>
        <dbReference type="EMBL" id="GAG93539.1"/>
    </source>
</evidence>
<dbReference type="GO" id="GO:0016791">
    <property type="term" value="F:phosphatase activity"/>
    <property type="evidence" value="ECO:0007669"/>
    <property type="project" value="TreeGrafter"/>
</dbReference>
<evidence type="ECO:0000256" key="1">
    <source>
        <dbReference type="ARBA" id="ARBA00022801"/>
    </source>
</evidence>
<dbReference type="PANTHER" id="PTHR43156">
    <property type="entry name" value="STAGE II SPORULATION PROTEIN E-RELATED"/>
    <property type="match status" value="1"/>
</dbReference>
<dbReference type="PANTHER" id="PTHR43156:SF2">
    <property type="entry name" value="STAGE II SPORULATION PROTEIN E"/>
    <property type="match status" value="1"/>
</dbReference>
<dbReference type="Gene3D" id="3.60.40.10">
    <property type="entry name" value="PPM-type phosphatase domain"/>
    <property type="match status" value="1"/>
</dbReference>
<dbReference type="InterPro" id="IPR036457">
    <property type="entry name" value="PPM-type-like_dom_sf"/>
</dbReference>
<reference evidence="3" key="1">
    <citation type="journal article" date="2014" name="Front. Microbiol.">
        <title>High frequency of phylogenetically diverse reductive dehalogenase-homologous genes in deep subseafloor sedimentary metagenomes.</title>
        <authorList>
            <person name="Kawai M."/>
            <person name="Futagami T."/>
            <person name="Toyoda A."/>
            <person name="Takaki Y."/>
            <person name="Nishi S."/>
            <person name="Hori S."/>
            <person name="Arai W."/>
            <person name="Tsubouchi T."/>
            <person name="Morono Y."/>
            <person name="Uchiyama I."/>
            <person name="Ito T."/>
            <person name="Fujiyama A."/>
            <person name="Inagaki F."/>
            <person name="Takami H."/>
        </authorList>
    </citation>
    <scope>NUCLEOTIDE SEQUENCE</scope>
    <source>
        <strain evidence="3">Expedition CK06-06</strain>
    </source>
</reference>
<proteinExistence type="predicted"/>
<dbReference type="SMART" id="SM00331">
    <property type="entry name" value="PP2C_SIG"/>
    <property type="match status" value="1"/>
</dbReference>
<evidence type="ECO:0000259" key="2">
    <source>
        <dbReference type="SMART" id="SM00331"/>
    </source>
</evidence>
<comment type="caution">
    <text evidence="3">The sequence shown here is derived from an EMBL/GenBank/DDBJ whole genome shotgun (WGS) entry which is preliminary data.</text>
</comment>
<name>X1BC94_9ZZZZ</name>
<feature type="non-terminal residue" evidence="3">
    <location>
        <position position="276"/>
    </location>
</feature>
<dbReference type="Gene3D" id="1.20.120.910">
    <property type="entry name" value="DksA, coiled-coil domain"/>
    <property type="match status" value="1"/>
</dbReference>
<gene>
    <name evidence="3" type="ORF">S01H4_48708</name>
</gene>
<dbReference type="Pfam" id="PF07228">
    <property type="entry name" value="SpoIIE"/>
    <property type="match status" value="1"/>
</dbReference>
<dbReference type="AlphaFoldDB" id="X1BC94"/>
<keyword evidence="1" id="KW-0378">Hydrolase</keyword>
<dbReference type="SUPFAM" id="SSF81606">
    <property type="entry name" value="PP2C-like"/>
    <property type="match status" value="1"/>
</dbReference>
<feature type="domain" description="PPM-type phosphatase" evidence="2">
    <location>
        <begin position="77"/>
        <end position="274"/>
    </location>
</feature>
<protein>
    <recommendedName>
        <fullName evidence="2">PPM-type phosphatase domain-containing protein</fullName>
    </recommendedName>
</protein>
<accession>X1BC94</accession>
<dbReference type="InterPro" id="IPR001932">
    <property type="entry name" value="PPM-type_phosphatase-like_dom"/>
</dbReference>